<dbReference type="GO" id="GO:0006811">
    <property type="term" value="P:monoatomic ion transport"/>
    <property type="evidence" value="ECO:0007669"/>
    <property type="project" value="UniProtKB-KW"/>
</dbReference>
<keyword evidence="9 13" id="KW-1133">Transmembrane helix</keyword>
<feature type="transmembrane region" description="Helical" evidence="13">
    <location>
        <begin position="88"/>
        <end position="106"/>
    </location>
</feature>
<sequence length="456" mass="49176">MKTIREDVLKLTVPILVEQMFVMSMGTINTMMAGHIGKEAVSAIGMVDSINNIFIAFFSALAVGGTVVVAQYTGQRNVKKANEATKQALYSSLAISLAITIITWVFREPLISILYGSAEKEVINDAFIYLAITLLTYPAISISLVANGVLRGAGDSKTPMTITIVMNIMNVILSYLLIYGINIKNNFINIYIKGLGIEGAALGIAAARTIGALIVMLVLLRGSASLKLKGIFKFKMDKELLKSIFGIGVPASVESLLFNGGKLITQIYIVGMGTVSIASNAIAGSIISMLNIPGNALSIAATALVGQYMGRGNTEESGRVLSYMTKLSTICLAIIGVLSVPFANQIAMLYNKNADIVQLTADIIRINAIFMPLWSVSFVLPAGLKGAGDATYTMVTAVIGMWLFRITLGYFLGIPLKLGLIGVWMGMYIDWLVRGILYYKRLKNGKWKDHVVIRSV</sequence>
<keyword evidence="6" id="KW-0050">Antiport</keyword>
<name>A0A4R7KSN5_9CLOT</name>
<feature type="transmembrane region" description="Helical" evidence="13">
    <location>
        <begin position="12"/>
        <end position="33"/>
    </location>
</feature>
<evidence type="ECO:0000256" key="11">
    <source>
        <dbReference type="ARBA" id="ARBA00023136"/>
    </source>
</evidence>
<dbReference type="InterPro" id="IPR050222">
    <property type="entry name" value="MATE_MdtK"/>
</dbReference>
<evidence type="ECO:0000256" key="10">
    <source>
        <dbReference type="ARBA" id="ARBA00023065"/>
    </source>
</evidence>
<comment type="caution">
    <text evidence="14">The sequence shown here is derived from an EMBL/GenBank/DDBJ whole genome shotgun (WGS) entry which is preliminary data.</text>
</comment>
<evidence type="ECO:0000313" key="14">
    <source>
        <dbReference type="EMBL" id="TDT61112.1"/>
    </source>
</evidence>
<dbReference type="InterPro" id="IPR048279">
    <property type="entry name" value="MdtK-like"/>
</dbReference>
<dbReference type="AlphaFoldDB" id="A0A4R7KSN5"/>
<dbReference type="OrthoDB" id="62420at2"/>
<evidence type="ECO:0000256" key="12">
    <source>
        <dbReference type="ARBA" id="ARBA00031636"/>
    </source>
</evidence>
<dbReference type="EMBL" id="SOAZ01000008">
    <property type="protein sequence ID" value="TDT61112.1"/>
    <property type="molecule type" value="Genomic_DNA"/>
</dbReference>
<evidence type="ECO:0000256" key="6">
    <source>
        <dbReference type="ARBA" id="ARBA00022449"/>
    </source>
</evidence>
<dbReference type="PIRSF" id="PIRSF006603">
    <property type="entry name" value="DinF"/>
    <property type="match status" value="1"/>
</dbReference>
<feature type="transmembrane region" description="Helical" evidence="13">
    <location>
        <begin position="126"/>
        <end position="150"/>
    </location>
</feature>
<proteinExistence type="inferred from homology"/>
<keyword evidence="5" id="KW-0813">Transport</keyword>
<dbReference type="GO" id="GO:0042910">
    <property type="term" value="F:xenobiotic transmembrane transporter activity"/>
    <property type="evidence" value="ECO:0007669"/>
    <property type="project" value="InterPro"/>
</dbReference>
<keyword evidence="15" id="KW-1185">Reference proteome</keyword>
<feature type="transmembrane region" description="Helical" evidence="13">
    <location>
        <begin position="162"/>
        <end position="181"/>
    </location>
</feature>
<feature type="transmembrane region" description="Helical" evidence="13">
    <location>
        <begin position="240"/>
        <end position="261"/>
    </location>
</feature>
<dbReference type="Pfam" id="PF01554">
    <property type="entry name" value="MatE"/>
    <property type="match status" value="2"/>
</dbReference>
<organism evidence="14 15">
    <name type="scientific">Fonticella tunisiensis</name>
    <dbReference type="NCBI Taxonomy" id="1096341"/>
    <lineage>
        <taxon>Bacteria</taxon>
        <taxon>Bacillati</taxon>
        <taxon>Bacillota</taxon>
        <taxon>Clostridia</taxon>
        <taxon>Eubacteriales</taxon>
        <taxon>Clostridiaceae</taxon>
        <taxon>Fonticella</taxon>
    </lineage>
</organism>
<feature type="transmembrane region" description="Helical" evidence="13">
    <location>
        <begin position="53"/>
        <end position="72"/>
    </location>
</feature>
<accession>A0A4R7KSN5</accession>
<evidence type="ECO:0000313" key="15">
    <source>
        <dbReference type="Proteomes" id="UP000295325"/>
    </source>
</evidence>
<feature type="transmembrane region" description="Helical" evidence="13">
    <location>
        <begin position="356"/>
        <end position="380"/>
    </location>
</feature>
<dbReference type="GO" id="GO:0015297">
    <property type="term" value="F:antiporter activity"/>
    <property type="evidence" value="ECO:0007669"/>
    <property type="project" value="UniProtKB-KW"/>
</dbReference>
<gene>
    <name evidence="14" type="ORF">EDD71_1087</name>
</gene>
<keyword evidence="11 13" id="KW-0472">Membrane</keyword>
<comment type="similarity">
    <text evidence="3">Belongs to the multi antimicrobial extrusion (MATE) (TC 2.A.66.1) family.</text>
</comment>
<feature type="transmembrane region" description="Helical" evidence="13">
    <location>
        <begin position="201"/>
        <end position="220"/>
    </location>
</feature>
<dbReference type="NCBIfam" id="TIGR00797">
    <property type="entry name" value="matE"/>
    <property type="match status" value="1"/>
</dbReference>
<evidence type="ECO:0000256" key="8">
    <source>
        <dbReference type="ARBA" id="ARBA00022692"/>
    </source>
</evidence>
<feature type="transmembrane region" description="Helical" evidence="13">
    <location>
        <begin position="327"/>
        <end position="350"/>
    </location>
</feature>
<evidence type="ECO:0000256" key="4">
    <source>
        <dbReference type="ARBA" id="ARBA00020268"/>
    </source>
</evidence>
<evidence type="ECO:0000256" key="1">
    <source>
        <dbReference type="ARBA" id="ARBA00003408"/>
    </source>
</evidence>
<keyword evidence="7" id="KW-1003">Cell membrane</keyword>
<evidence type="ECO:0000256" key="13">
    <source>
        <dbReference type="SAM" id="Phobius"/>
    </source>
</evidence>
<dbReference type="GO" id="GO:0005886">
    <property type="term" value="C:plasma membrane"/>
    <property type="evidence" value="ECO:0007669"/>
    <property type="project" value="UniProtKB-SubCell"/>
</dbReference>
<evidence type="ECO:0000256" key="9">
    <source>
        <dbReference type="ARBA" id="ARBA00022989"/>
    </source>
</evidence>
<evidence type="ECO:0000256" key="7">
    <source>
        <dbReference type="ARBA" id="ARBA00022475"/>
    </source>
</evidence>
<dbReference type="PANTHER" id="PTHR43298:SF2">
    <property type="entry name" value="FMN_FAD EXPORTER YEEO-RELATED"/>
    <property type="match status" value="1"/>
</dbReference>
<dbReference type="InterPro" id="IPR002528">
    <property type="entry name" value="MATE_fam"/>
</dbReference>
<dbReference type="RefSeq" id="WP_133627859.1">
    <property type="nucleotide sequence ID" value="NZ_SOAZ01000008.1"/>
</dbReference>
<evidence type="ECO:0000256" key="5">
    <source>
        <dbReference type="ARBA" id="ARBA00022448"/>
    </source>
</evidence>
<keyword evidence="10" id="KW-0406">Ion transport</keyword>
<dbReference type="PANTHER" id="PTHR43298">
    <property type="entry name" value="MULTIDRUG RESISTANCE PROTEIN NORM-RELATED"/>
    <property type="match status" value="1"/>
</dbReference>
<reference evidence="14 15" key="1">
    <citation type="submission" date="2019-03" db="EMBL/GenBank/DDBJ databases">
        <title>Genomic Encyclopedia of Type Strains, Phase IV (KMG-IV): sequencing the most valuable type-strain genomes for metagenomic binning, comparative biology and taxonomic classification.</title>
        <authorList>
            <person name="Goeker M."/>
        </authorList>
    </citation>
    <scope>NUCLEOTIDE SEQUENCE [LARGE SCALE GENOMIC DNA]</scope>
    <source>
        <strain evidence="14 15">DSM 24455</strain>
    </source>
</reference>
<keyword evidence="8 13" id="KW-0812">Transmembrane</keyword>
<evidence type="ECO:0000256" key="3">
    <source>
        <dbReference type="ARBA" id="ARBA00010199"/>
    </source>
</evidence>
<evidence type="ECO:0000256" key="2">
    <source>
        <dbReference type="ARBA" id="ARBA00004651"/>
    </source>
</evidence>
<dbReference type="CDD" id="cd13137">
    <property type="entry name" value="MATE_NorM_like"/>
    <property type="match status" value="1"/>
</dbReference>
<dbReference type="Proteomes" id="UP000295325">
    <property type="component" value="Unassembled WGS sequence"/>
</dbReference>
<comment type="subcellular location">
    <subcellularLocation>
        <location evidence="2">Cell membrane</location>
        <topology evidence="2">Multi-pass membrane protein</topology>
    </subcellularLocation>
</comment>
<comment type="function">
    <text evidence="1">Multidrug efflux pump.</text>
</comment>
<protein>
    <recommendedName>
        <fullName evidence="4">Probable multidrug resistance protein NorM</fullName>
    </recommendedName>
    <alternativeName>
        <fullName evidence="12">Multidrug-efflux transporter</fullName>
    </alternativeName>
</protein>